<dbReference type="InterPro" id="IPR018062">
    <property type="entry name" value="HTH_AraC-typ_CS"/>
</dbReference>
<keyword evidence="3" id="KW-0804">Transcription</keyword>
<dbReference type="PANTHER" id="PTHR43280:SF28">
    <property type="entry name" value="HTH-TYPE TRANSCRIPTIONAL ACTIVATOR RHAS"/>
    <property type="match status" value="1"/>
</dbReference>
<dbReference type="InterPro" id="IPR009057">
    <property type="entry name" value="Homeodomain-like_sf"/>
</dbReference>
<dbReference type="RefSeq" id="WP_186893676.1">
    <property type="nucleotide sequence ID" value="NZ_WJBE01000004.1"/>
</dbReference>
<dbReference type="SMART" id="SM00342">
    <property type="entry name" value="HTH_ARAC"/>
    <property type="match status" value="1"/>
</dbReference>
<keyword evidence="6" id="KW-1185">Reference proteome</keyword>
<dbReference type="Pfam" id="PF12833">
    <property type="entry name" value="HTH_18"/>
    <property type="match status" value="1"/>
</dbReference>
<evidence type="ECO:0000259" key="4">
    <source>
        <dbReference type="PROSITE" id="PS01124"/>
    </source>
</evidence>
<comment type="caution">
    <text evidence="5">The sequence shown here is derived from an EMBL/GenBank/DDBJ whole genome shotgun (WGS) entry which is preliminary data.</text>
</comment>
<evidence type="ECO:0000313" key="5">
    <source>
        <dbReference type="EMBL" id="MBC3899123.1"/>
    </source>
</evidence>
<keyword evidence="2" id="KW-0238">DNA-binding</keyword>
<dbReference type="EMBL" id="WJBE01000004">
    <property type="protein sequence ID" value="MBC3899123.1"/>
    <property type="molecule type" value="Genomic_DNA"/>
</dbReference>
<sequence>MSKIENFENLEHKETLLKIINAFECATEFNAVILDVDGKQIIPRDCGNCVSFCEIVQNSHGGKTKCQISYKNAGLQALKYAEPYIFMCHAGILAFAAPLMIDEKYAGIIICRNILMWEPDDFFYEELREKNKNLDIESLEKSVSKLKIVSSNKVHAAASLLYLVANQVINSDNETKKHKKEIMYHQSVLNQEIKEKKRLHQELLNSNEKMYGQYKLQKEKELLGKIAILDRDGAYQALLGCMSDIMEKYTTRLDLFKTMVLELMIMISRTVVETGAEMSEVILLNTKVINEIYSLDNAAEISSWVCIILNQYMDLLEGKQTSIKTKQIVDSATEFVRANVRKNITLLDVAEAVFVSQYYLSHVFREVLECTVIEYITRVKMETAKKLLHNPKNSVADVSEKLGFGDTSYFSKVFKKNEGITPTQFRKRLL</sequence>
<dbReference type="PROSITE" id="PS00041">
    <property type="entry name" value="HTH_ARAC_FAMILY_1"/>
    <property type="match status" value="1"/>
</dbReference>
<dbReference type="Gene3D" id="1.10.10.60">
    <property type="entry name" value="Homeodomain-like"/>
    <property type="match status" value="2"/>
</dbReference>
<evidence type="ECO:0000256" key="2">
    <source>
        <dbReference type="ARBA" id="ARBA00023125"/>
    </source>
</evidence>
<protein>
    <submittedName>
        <fullName evidence="5">Helix-turn-helix domain-containing protein</fullName>
    </submittedName>
</protein>
<reference evidence="5 6" key="1">
    <citation type="journal article" date="2020" name="mSystems">
        <title>Defining Genomic and Predicted Metabolic Features of the Acetobacterium Genus.</title>
        <authorList>
            <person name="Ross D.E."/>
            <person name="Marshall C.W."/>
            <person name="Gulliver D."/>
            <person name="May H.D."/>
            <person name="Norman R.S."/>
        </authorList>
    </citation>
    <scope>NUCLEOTIDE SEQUENCE [LARGE SCALE GENOMIC DNA]</scope>
    <source>
        <strain evidence="5 6">DSM 4132</strain>
    </source>
</reference>
<organism evidence="5 6">
    <name type="scientific">Acetobacterium malicum</name>
    <dbReference type="NCBI Taxonomy" id="52692"/>
    <lineage>
        <taxon>Bacteria</taxon>
        <taxon>Bacillati</taxon>
        <taxon>Bacillota</taxon>
        <taxon>Clostridia</taxon>
        <taxon>Eubacteriales</taxon>
        <taxon>Eubacteriaceae</taxon>
        <taxon>Acetobacterium</taxon>
    </lineage>
</organism>
<dbReference type="Proteomes" id="UP000622405">
    <property type="component" value="Unassembled WGS sequence"/>
</dbReference>
<dbReference type="PRINTS" id="PR00032">
    <property type="entry name" value="HTHARAC"/>
</dbReference>
<name>A0ABR6YVB7_9FIRM</name>
<dbReference type="Pfam" id="PF10114">
    <property type="entry name" value="PocR"/>
    <property type="match status" value="1"/>
</dbReference>
<accession>A0ABR6YVB7</accession>
<evidence type="ECO:0000313" key="6">
    <source>
        <dbReference type="Proteomes" id="UP000622405"/>
    </source>
</evidence>
<dbReference type="InterPro" id="IPR020449">
    <property type="entry name" value="Tscrpt_reg_AraC-type_HTH"/>
</dbReference>
<proteinExistence type="predicted"/>
<dbReference type="InterPro" id="IPR018060">
    <property type="entry name" value="HTH_AraC"/>
</dbReference>
<dbReference type="InterPro" id="IPR018771">
    <property type="entry name" value="PocR_dom"/>
</dbReference>
<evidence type="ECO:0000256" key="3">
    <source>
        <dbReference type="ARBA" id="ARBA00023163"/>
    </source>
</evidence>
<keyword evidence="1" id="KW-0805">Transcription regulation</keyword>
<evidence type="ECO:0000256" key="1">
    <source>
        <dbReference type="ARBA" id="ARBA00023015"/>
    </source>
</evidence>
<dbReference type="PANTHER" id="PTHR43280">
    <property type="entry name" value="ARAC-FAMILY TRANSCRIPTIONAL REGULATOR"/>
    <property type="match status" value="1"/>
</dbReference>
<feature type="domain" description="HTH araC/xylS-type" evidence="4">
    <location>
        <begin position="330"/>
        <end position="428"/>
    </location>
</feature>
<dbReference type="PROSITE" id="PS01124">
    <property type="entry name" value="HTH_ARAC_FAMILY_2"/>
    <property type="match status" value="1"/>
</dbReference>
<gene>
    <name evidence="5" type="ORF">GH811_05775</name>
</gene>
<dbReference type="SUPFAM" id="SSF46689">
    <property type="entry name" value="Homeodomain-like"/>
    <property type="match status" value="2"/>
</dbReference>